<gene>
    <name evidence="2" type="ORF">J2Z53_000845</name>
</gene>
<protein>
    <submittedName>
        <fullName evidence="2">Ca2+/Na+ antiporter</fullName>
    </submittedName>
</protein>
<organism evidence="2 3">
    <name type="scientific">Clostridium moniliforme</name>
    <dbReference type="NCBI Taxonomy" id="39489"/>
    <lineage>
        <taxon>Bacteria</taxon>
        <taxon>Bacillati</taxon>
        <taxon>Bacillota</taxon>
        <taxon>Clostridia</taxon>
        <taxon>Eubacteriales</taxon>
        <taxon>Clostridiaceae</taxon>
        <taxon>Clostridium</taxon>
    </lineage>
</organism>
<evidence type="ECO:0000313" key="2">
    <source>
        <dbReference type="EMBL" id="MBP1889264.1"/>
    </source>
</evidence>
<evidence type="ECO:0000256" key="1">
    <source>
        <dbReference type="SAM" id="Phobius"/>
    </source>
</evidence>
<feature type="transmembrane region" description="Helical" evidence="1">
    <location>
        <begin position="43"/>
        <end position="61"/>
    </location>
</feature>
<keyword evidence="1" id="KW-0472">Membrane</keyword>
<reference evidence="2 3" key="1">
    <citation type="submission" date="2021-03" db="EMBL/GenBank/DDBJ databases">
        <title>Genomic Encyclopedia of Type Strains, Phase IV (KMG-IV): sequencing the most valuable type-strain genomes for metagenomic binning, comparative biology and taxonomic classification.</title>
        <authorList>
            <person name="Goeker M."/>
        </authorList>
    </citation>
    <scope>NUCLEOTIDE SEQUENCE [LARGE SCALE GENOMIC DNA]</scope>
    <source>
        <strain evidence="2 3">DSM 3984</strain>
    </source>
</reference>
<dbReference type="RefSeq" id="WP_209795977.1">
    <property type="nucleotide sequence ID" value="NZ_JAGGJZ010000002.1"/>
</dbReference>
<keyword evidence="3" id="KW-1185">Reference proteome</keyword>
<keyword evidence="1" id="KW-0812">Transmembrane</keyword>
<keyword evidence="1" id="KW-1133">Transmembrane helix</keyword>
<sequence length="160" mass="18728">MNLFLIIEIAFIIIYSSAILKNYFKRSSLKKDGHYVIIKNHNLSFTITLIVLVIMACIYIICVDKSSMIEKSLSVIIILLLILNTFINSGILLTHNSLYYMYYNVPYNDIQSVIFKKKSENRYLLKLKFEKTAFNFSINKSSADDFYELLKDRKVKVEKL</sequence>
<accession>A0ABS4EZ37</accession>
<evidence type="ECO:0000313" key="3">
    <source>
        <dbReference type="Proteomes" id="UP000783390"/>
    </source>
</evidence>
<feature type="transmembrane region" description="Helical" evidence="1">
    <location>
        <begin position="73"/>
        <end position="93"/>
    </location>
</feature>
<name>A0ABS4EZ37_9CLOT</name>
<dbReference type="EMBL" id="JAGGJZ010000002">
    <property type="protein sequence ID" value="MBP1889264.1"/>
    <property type="molecule type" value="Genomic_DNA"/>
</dbReference>
<comment type="caution">
    <text evidence="2">The sequence shown here is derived from an EMBL/GenBank/DDBJ whole genome shotgun (WGS) entry which is preliminary data.</text>
</comment>
<proteinExistence type="predicted"/>
<feature type="transmembrane region" description="Helical" evidence="1">
    <location>
        <begin position="6"/>
        <end position="23"/>
    </location>
</feature>
<dbReference type="Proteomes" id="UP000783390">
    <property type="component" value="Unassembled WGS sequence"/>
</dbReference>